<keyword evidence="2" id="KW-0813">Transport</keyword>
<proteinExistence type="inferred from homology"/>
<reference evidence="6 7" key="1">
    <citation type="submission" date="2011-11" db="EMBL/GenBank/DDBJ databases">
        <title>Improved High-Quality Draft sequence of Beggiatoa alba B18lD.</title>
        <authorList>
            <consortium name="US DOE Joint Genome Institute"/>
            <person name="Lucas S."/>
            <person name="Han J."/>
            <person name="Lapidus A."/>
            <person name="Cheng J.-F."/>
            <person name="Goodwin L."/>
            <person name="Pitluck S."/>
            <person name="Peters L."/>
            <person name="Mikhailova N."/>
            <person name="Held B."/>
            <person name="Detter J.C."/>
            <person name="Han C."/>
            <person name="Tapia R."/>
            <person name="Land M."/>
            <person name="Hauser L."/>
            <person name="Kyrpides N."/>
            <person name="Ivanova N."/>
            <person name="Pagani I."/>
            <person name="Samuel K."/>
            <person name="Teske A."/>
            <person name="Mueller J."/>
            <person name="Woyke T."/>
        </authorList>
    </citation>
    <scope>NUCLEOTIDE SEQUENCE [LARGE SCALE GENOMIC DNA]</scope>
    <source>
        <strain evidence="6 7">B18LD</strain>
    </source>
</reference>
<sequence>MTMPLLTLKNLKILQQKRLILDIPSLTIATQGCVVLNGRNGSGKTTLLKVIAGLFAPQQAQVVWGTTDKPQTWQKARSHLITQTVYLHQQPYLFDMSVTENIAYGLRQLSLPRQTVLTKVKQALAWAELEHLANRHARQLSGGEKQRVALTRARVLSPRLLLLDEPTASMDKTAKEQTYSLIRRLVAENVSVILTSHELENHVPFNDSSLWSLEAGQLSIHAHSPLSTCVRG</sequence>
<dbReference type="SUPFAM" id="SSF52540">
    <property type="entry name" value="P-loop containing nucleoside triphosphate hydrolases"/>
    <property type="match status" value="1"/>
</dbReference>
<dbReference type="Pfam" id="PF00005">
    <property type="entry name" value="ABC_tran"/>
    <property type="match status" value="1"/>
</dbReference>
<protein>
    <submittedName>
        <fullName evidence="6">ABC-type cobalt transport system, ATPase component</fullName>
    </submittedName>
</protein>
<dbReference type="InterPro" id="IPR003593">
    <property type="entry name" value="AAA+_ATPase"/>
</dbReference>
<evidence type="ECO:0000256" key="1">
    <source>
        <dbReference type="ARBA" id="ARBA00005417"/>
    </source>
</evidence>
<dbReference type="PROSITE" id="PS50893">
    <property type="entry name" value="ABC_TRANSPORTER_2"/>
    <property type="match status" value="1"/>
</dbReference>
<keyword evidence="4" id="KW-0067">ATP-binding</keyword>
<evidence type="ECO:0000313" key="7">
    <source>
        <dbReference type="Proteomes" id="UP000005744"/>
    </source>
</evidence>
<dbReference type="EMBL" id="JH600070">
    <property type="protein sequence ID" value="EIJ41094.1"/>
    <property type="molecule type" value="Genomic_DNA"/>
</dbReference>
<evidence type="ECO:0000256" key="3">
    <source>
        <dbReference type="ARBA" id="ARBA00022741"/>
    </source>
</evidence>
<dbReference type="SMART" id="SM00382">
    <property type="entry name" value="AAA"/>
    <property type="match status" value="1"/>
</dbReference>
<dbReference type="GO" id="GO:0043190">
    <property type="term" value="C:ATP-binding cassette (ABC) transporter complex"/>
    <property type="evidence" value="ECO:0007669"/>
    <property type="project" value="TreeGrafter"/>
</dbReference>
<accession>I3CBV1</accession>
<dbReference type="PANTHER" id="PTHR43553:SF24">
    <property type="entry name" value="ENERGY-COUPLING FACTOR TRANSPORTER ATP-BINDING PROTEIN ECFA1"/>
    <property type="match status" value="1"/>
</dbReference>
<dbReference type="RefSeq" id="WP_002682700.1">
    <property type="nucleotide sequence ID" value="NZ_JH600070.1"/>
</dbReference>
<dbReference type="eggNOG" id="COG1122">
    <property type="taxonomic scope" value="Bacteria"/>
</dbReference>
<dbReference type="InterPro" id="IPR027417">
    <property type="entry name" value="P-loop_NTPase"/>
</dbReference>
<dbReference type="GO" id="GO:0005524">
    <property type="term" value="F:ATP binding"/>
    <property type="evidence" value="ECO:0007669"/>
    <property type="project" value="UniProtKB-KW"/>
</dbReference>
<evidence type="ECO:0000313" key="6">
    <source>
        <dbReference type="EMBL" id="EIJ41094.1"/>
    </source>
</evidence>
<keyword evidence="7" id="KW-1185">Reference proteome</keyword>
<dbReference type="GO" id="GO:0016887">
    <property type="term" value="F:ATP hydrolysis activity"/>
    <property type="evidence" value="ECO:0007669"/>
    <property type="project" value="InterPro"/>
</dbReference>
<dbReference type="InterPro" id="IPR015856">
    <property type="entry name" value="ABC_transpr_CbiO/EcfA_su"/>
</dbReference>
<dbReference type="InterPro" id="IPR050095">
    <property type="entry name" value="ECF_ABC_transporter_ATP-bd"/>
</dbReference>
<feature type="domain" description="ABC transporter" evidence="5">
    <location>
        <begin position="6"/>
        <end position="232"/>
    </location>
</feature>
<gene>
    <name evidence="6" type="ORF">BegalDRAFT_0171</name>
</gene>
<dbReference type="STRING" id="395493.BegalDRAFT_0171"/>
<dbReference type="Gene3D" id="3.40.50.300">
    <property type="entry name" value="P-loop containing nucleotide triphosphate hydrolases"/>
    <property type="match status" value="1"/>
</dbReference>
<dbReference type="Proteomes" id="UP000005744">
    <property type="component" value="Unassembled WGS sequence"/>
</dbReference>
<dbReference type="PANTHER" id="PTHR43553">
    <property type="entry name" value="HEAVY METAL TRANSPORTER"/>
    <property type="match status" value="1"/>
</dbReference>
<evidence type="ECO:0000256" key="2">
    <source>
        <dbReference type="ARBA" id="ARBA00022448"/>
    </source>
</evidence>
<keyword evidence="3" id="KW-0547">Nucleotide-binding</keyword>
<dbReference type="GO" id="GO:0042626">
    <property type="term" value="F:ATPase-coupled transmembrane transporter activity"/>
    <property type="evidence" value="ECO:0007669"/>
    <property type="project" value="TreeGrafter"/>
</dbReference>
<name>I3CBV1_9GAMM</name>
<evidence type="ECO:0000256" key="4">
    <source>
        <dbReference type="ARBA" id="ARBA00022840"/>
    </source>
</evidence>
<dbReference type="OrthoDB" id="9800654at2"/>
<dbReference type="AlphaFoldDB" id="I3CBV1"/>
<evidence type="ECO:0000259" key="5">
    <source>
        <dbReference type="PROSITE" id="PS50893"/>
    </source>
</evidence>
<comment type="similarity">
    <text evidence="1">Belongs to the ABC transporter superfamily.</text>
</comment>
<dbReference type="InterPro" id="IPR003439">
    <property type="entry name" value="ABC_transporter-like_ATP-bd"/>
</dbReference>
<organism evidence="6 7">
    <name type="scientific">Beggiatoa alba B18LD</name>
    <dbReference type="NCBI Taxonomy" id="395493"/>
    <lineage>
        <taxon>Bacteria</taxon>
        <taxon>Pseudomonadati</taxon>
        <taxon>Pseudomonadota</taxon>
        <taxon>Gammaproteobacteria</taxon>
        <taxon>Thiotrichales</taxon>
        <taxon>Thiotrichaceae</taxon>
        <taxon>Beggiatoa</taxon>
    </lineage>
</organism>
<dbReference type="HOGENOM" id="CLU_000604_1_22_6"/>
<dbReference type="CDD" id="cd03225">
    <property type="entry name" value="ABC_cobalt_CbiO_domain1"/>
    <property type="match status" value="1"/>
</dbReference>